<name>R4PM17_9BACT</name>
<reference evidence="6 7" key="1">
    <citation type="journal article" date="2013" name="Nat. Biotechnol.">
        <title>Genome sequences of rare, uncultured bacteria obtained by differential coverage binning of multiple metagenomes.</title>
        <authorList>
            <person name="Albertsen M."/>
            <person name="Hugenholtz P."/>
            <person name="Skarshewski A."/>
            <person name="Nielsen K.L."/>
            <person name="Tyson G.W."/>
            <person name="Nielsen P.H."/>
        </authorList>
    </citation>
    <scope>NUCLEOTIDE SEQUENCE [LARGE SCALE GENOMIC DNA]</scope>
    <source>
        <strain evidence="6">TM71</strain>
    </source>
</reference>
<dbReference type="STRING" id="1332188.L336_0989"/>
<dbReference type="KEGG" id="saal:L336_0989"/>
<dbReference type="Pfam" id="PF24827">
    <property type="entry name" value="AstE_AspA_cat"/>
    <property type="match status" value="1"/>
</dbReference>
<sequence length="237" mass="27016">MKLLIIAATHGNELLGIKLYQFLLAQHSALLESIDFVIGNPRAYAAHKRYIQSDLNRSYQSNGARYEEQRAREILRYIDTTKPDIILDMHTTTCKQPNCLIVGNLEDTALRRFLRASHIKTVLEVKSLNDIASAVTNVVGYEVPNDHITLELLNHITNDLRRFVRGTRGAVTKDVYHMVDKIYKKDVTTREADGFVNFKMNKKLGFVPIMTGENSYKKQTNYLGFKASAPEKITIDK</sequence>
<dbReference type="RefSeq" id="WP_015642138.1">
    <property type="nucleotide sequence ID" value="NC_021219.1"/>
</dbReference>
<dbReference type="Gene3D" id="3.40.630.10">
    <property type="entry name" value="Zn peptidases"/>
    <property type="match status" value="1"/>
</dbReference>
<comment type="cofactor">
    <cofactor evidence="1">
        <name>Zn(2+)</name>
        <dbReference type="ChEBI" id="CHEBI:29105"/>
    </cofactor>
</comment>
<dbReference type="HOGENOM" id="CLU_1168994_0_0_0"/>
<dbReference type="OrthoDB" id="9774976at2"/>
<evidence type="ECO:0000256" key="4">
    <source>
        <dbReference type="ARBA" id="ARBA00022833"/>
    </source>
</evidence>
<dbReference type="GO" id="GO:0016788">
    <property type="term" value="F:hydrolase activity, acting on ester bonds"/>
    <property type="evidence" value="ECO:0007669"/>
    <property type="project" value="InterPro"/>
</dbReference>
<dbReference type="PANTHER" id="PTHR15162:SF7">
    <property type="entry name" value="SUCCINYLGLUTAMATE DESUCCINYLASE"/>
    <property type="match status" value="1"/>
</dbReference>
<dbReference type="AlphaFoldDB" id="R4PM17"/>
<dbReference type="GO" id="GO:0005829">
    <property type="term" value="C:cytosol"/>
    <property type="evidence" value="ECO:0007669"/>
    <property type="project" value="TreeGrafter"/>
</dbReference>
<proteinExistence type="predicted"/>
<keyword evidence="3" id="KW-0378">Hydrolase</keyword>
<keyword evidence="4" id="KW-0862">Zinc</keyword>
<dbReference type="Proteomes" id="UP000013893">
    <property type="component" value="Chromosome"/>
</dbReference>
<evidence type="ECO:0000259" key="5">
    <source>
        <dbReference type="Pfam" id="PF24827"/>
    </source>
</evidence>
<evidence type="ECO:0000313" key="6">
    <source>
        <dbReference type="EMBL" id="AGL62688.1"/>
    </source>
</evidence>
<dbReference type="EMBL" id="CP005957">
    <property type="protein sequence ID" value="AGL62688.1"/>
    <property type="molecule type" value="Genomic_DNA"/>
</dbReference>
<accession>R4PM17</accession>
<dbReference type="InterPro" id="IPR055438">
    <property type="entry name" value="AstE_AspA_cat"/>
</dbReference>
<dbReference type="InterPro" id="IPR050178">
    <property type="entry name" value="AspA/AstE_fam"/>
</dbReference>
<dbReference type="PANTHER" id="PTHR15162">
    <property type="entry name" value="ASPARTOACYLASE"/>
    <property type="match status" value="1"/>
</dbReference>
<evidence type="ECO:0000313" key="7">
    <source>
        <dbReference type="Proteomes" id="UP000013893"/>
    </source>
</evidence>
<protein>
    <recommendedName>
        <fullName evidence="5">Succinylglutamate desuccinylase/Aspartoacylase catalytic domain-containing protein</fullName>
    </recommendedName>
</protein>
<dbReference type="GO" id="GO:0046872">
    <property type="term" value="F:metal ion binding"/>
    <property type="evidence" value="ECO:0007669"/>
    <property type="project" value="UniProtKB-KW"/>
</dbReference>
<keyword evidence="7" id="KW-1185">Reference proteome</keyword>
<evidence type="ECO:0000256" key="3">
    <source>
        <dbReference type="ARBA" id="ARBA00022801"/>
    </source>
</evidence>
<evidence type="ECO:0000256" key="1">
    <source>
        <dbReference type="ARBA" id="ARBA00001947"/>
    </source>
</evidence>
<feature type="domain" description="Succinylglutamate desuccinylase/Aspartoacylase catalytic" evidence="5">
    <location>
        <begin position="2"/>
        <end position="137"/>
    </location>
</feature>
<keyword evidence="2" id="KW-0479">Metal-binding</keyword>
<dbReference type="SUPFAM" id="SSF53187">
    <property type="entry name" value="Zn-dependent exopeptidases"/>
    <property type="match status" value="1"/>
</dbReference>
<evidence type="ECO:0000256" key="2">
    <source>
        <dbReference type="ARBA" id="ARBA00022723"/>
    </source>
</evidence>
<gene>
    <name evidence="6" type="ORF">L336_0989</name>
</gene>
<organism evidence="6 7">
    <name type="scientific">Candidatus Saccharimonas aalborgensis</name>
    <dbReference type="NCBI Taxonomy" id="1332188"/>
    <lineage>
        <taxon>Bacteria</taxon>
        <taxon>Candidatus Saccharimonadota</taxon>
        <taxon>Candidatus Saccharimonadia</taxon>
        <taxon>Candidatus Saccharimonadales</taxon>
        <taxon>Candidatus Saccharimonadaceae</taxon>
        <taxon>Candidatus Saccharimonas</taxon>
    </lineage>
</organism>